<sequence>MKAKILRDTTIDGLAEKINREFENSKAPFLQQVCTQYKTAVVPKMRGKEIVGHEVEYSALIFIEEVGQAKKPEKEAIRQQESWIYRPLSTDPDVERKLEAVEKALGLKLFIWQKTFIERGVFRQYGETTARILKDLLDTKAQPLDYAEPCGSVRENFYRMETRNIKEKLDNAGIATRAVFFTKEEKVAYMKMKN</sequence>
<evidence type="ECO:0000313" key="1">
    <source>
        <dbReference type="EMBL" id="NUN86359.1"/>
    </source>
</evidence>
<dbReference type="EMBL" id="JABWDC010000020">
    <property type="protein sequence ID" value="NUN86359.1"/>
    <property type="molecule type" value="Genomic_DNA"/>
</dbReference>
<proteinExistence type="predicted"/>
<organism evidence="1 2">
    <name type="scientific">Coprococcus comes</name>
    <dbReference type="NCBI Taxonomy" id="410072"/>
    <lineage>
        <taxon>Bacteria</taxon>
        <taxon>Bacillati</taxon>
        <taxon>Bacillota</taxon>
        <taxon>Clostridia</taxon>
        <taxon>Lachnospirales</taxon>
        <taxon>Lachnospiraceae</taxon>
        <taxon>Coprococcus</taxon>
    </lineage>
</organism>
<evidence type="ECO:0000313" key="2">
    <source>
        <dbReference type="Proteomes" id="UP000554488"/>
    </source>
</evidence>
<comment type="caution">
    <text evidence="1">The sequence shown here is derived from an EMBL/GenBank/DDBJ whole genome shotgun (WGS) entry which is preliminary data.</text>
</comment>
<gene>
    <name evidence="1" type="ORF">HUU93_07040</name>
</gene>
<dbReference type="Proteomes" id="UP000554488">
    <property type="component" value="Unassembled WGS sequence"/>
</dbReference>
<protein>
    <submittedName>
        <fullName evidence="1">Uncharacterized protein</fullName>
    </submittedName>
</protein>
<reference evidence="1 2" key="2">
    <citation type="submission" date="2020-07" db="EMBL/GenBank/DDBJ databases">
        <title>Bacterial metabolism rescues the inhibition of intestinal drug absorption by food and drug additives.</title>
        <authorList>
            <person name="Zou L."/>
            <person name="Spanogiannopoulos P."/>
            <person name="Chien H.-C."/>
            <person name="Pieper L.M."/>
            <person name="Cai W."/>
            <person name="Khuri N."/>
            <person name="Pottel J."/>
            <person name="Vora B."/>
            <person name="Ni Z."/>
            <person name="Tsakalozou E."/>
            <person name="Zhang W."/>
            <person name="Shoichet B.K."/>
            <person name="Giacomini K.M."/>
            <person name="Turnbaugh P.J."/>
        </authorList>
    </citation>
    <scope>NUCLEOTIDE SEQUENCE [LARGE SCALE GENOMIC DNA]</scope>
    <source>
        <strain evidence="1 2">F22</strain>
    </source>
</reference>
<name>A0A849Y1F1_9FIRM</name>
<reference evidence="1 2" key="1">
    <citation type="submission" date="2020-04" db="EMBL/GenBank/DDBJ databases">
        <authorList>
            <person name="Pieper L."/>
        </authorList>
    </citation>
    <scope>NUCLEOTIDE SEQUENCE [LARGE SCALE GENOMIC DNA]</scope>
    <source>
        <strain evidence="1 2">F22</strain>
    </source>
</reference>
<dbReference type="RefSeq" id="WP_175305634.1">
    <property type="nucleotide sequence ID" value="NZ_JABWDC010000020.1"/>
</dbReference>
<dbReference type="AlphaFoldDB" id="A0A849Y1F1"/>
<accession>A0A849Y1F1</accession>